<dbReference type="PANTHER" id="PTHR33990">
    <property type="entry name" value="PROTEIN YJDN-RELATED"/>
    <property type="match status" value="1"/>
</dbReference>
<evidence type="ECO:0000313" key="2">
    <source>
        <dbReference type="EMBL" id="AXK82371.1"/>
    </source>
</evidence>
<dbReference type="RefSeq" id="WP_115692750.1">
    <property type="nucleotide sequence ID" value="NZ_CP031417.1"/>
</dbReference>
<dbReference type="Gene3D" id="3.10.180.10">
    <property type="entry name" value="2,3-Dihydroxybiphenyl 1,2-Dioxygenase, domain 1"/>
    <property type="match status" value="1"/>
</dbReference>
<evidence type="ECO:0000313" key="3">
    <source>
        <dbReference type="Proteomes" id="UP000254889"/>
    </source>
</evidence>
<accession>A0A345ZZM4</accession>
<protein>
    <submittedName>
        <fullName evidence="2">VOC family protein</fullName>
    </submittedName>
</protein>
<dbReference type="InterPro" id="IPR029068">
    <property type="entry name" value="Glyas_Bleomycin-R_OHBP_Dase"/>
</dbReference>
<dbReference type="AlphaFoldDB" id="A0A345ZZM4"/>
<dbReference type="Pfam" id="PF06983">
    <property type="entry name" value="3-dmu-9_3-mt"/>
    <property type="match status" value="1"/>
</dbReference>
<dbReference type="PANTHER" id="PTHR33990:SF1">
    <property type="entry name" value="PROTEIN YJDN"/>
    <property type="match status" value="1"/>
</dbReference>
<feature type="domain" description="PhnB-like" evidence="1">
    <location>
        <begin position="3"/>
        <end position="137"/>
    </location>
</feature>
<reference evidence="2 3" key="1">
    <citation type="submission" date="2018-07" db="EMBL/GenBank/DDBJ databases">
        <authorList>
            <person name="Quirk P.G."/>
            <person name="Krulwich T.A."/>
        </authorList>
    </citation>
    <scope>NUCLEOTIDE SEQUENCE [LARGE SCALE GENOMIC DNA]</scope>
    <source>
        <strain evidence="2 3">CC-BB4</strain>
    </source>
</reference>
<dbReference type="Proteomes" id="UP000254889">
    <property type="component" value="Chromosome"/>
</dbReference>
<dbReference type="SUPFAM" id="SSF54593">
    <property type="entry name" value="Glyoxalase/Bleomycin resistance protein/Dihydroxybiphenyl dioxygenase"/>
    <property type="match status" value="1"/>
</dbReference>
<proteinExistence type="predicted"/>
<organism evidence="2 3">
    <name type="scientific">Pseudolabrys taiwanensis</name>
    <dbReference type="NCBI Taxonomy" id="331696"/>
    <lineage>
        <taxon>Bacteria</taxon>
        <taxon>Pseudomonadati</taxon>
        <taxon>Pseudomonadota</taxon>
        <taxon>Alphaproteobacteria</taxon>
        <taxon>Hyphomicrobiales</taxon>
        <taxon>Xanthobacteraceae</taxon>
        <taxon>Pseudolabrys</taxon>
    </lineage>
</organism>
<dbReference type="InterPro" id="IPR028973">
    <property type="entry name" value="PhnB-like"/>
</dbReference>
<dbReference type="CDD" id="cd06588">
    <property type="entry name" value="PhnB_like"/>
    <property type="match status" value="1"/>
</dbReference>
<keyword evidence="3" id="KW-1185">Reference proteome</keyword>
<evidence type="ECO:0000259" key="1">
    <source>
        <dbReference type="Pfam" id="PF06983"/>
    </source>
</evidence>
<name>A0A345ZZM4_9HYPH</name>
<dbReference type="OrthoDB" id="9795306at2"/>
<dbReference type="KEGG" id="ptaw:DW352_18735"/>
<sequence>MNVQPYLSFEGRCEEALDFYKKAIGAQVEVMMRFKEAPPMDSPGEGCAGPMPDANKIMHSSFKVGDAVIMATDGMASGKADFKGISLALSVKDDADAQQKFKALSEGGTVLQPLMKTFFSSSFGMLADKFGVGWMVVVPQH</sequence>
<gene>
    <name evidence="2" type="ORF">DW352_18735</name>
</gene>
<dbReference type="EMBL" id="CP031417">
    <property type="protein sequence ID" value="AXK82371.1"/>
    <property type="molecule type" value="Genomic_DNA"/>
</dbReference>